<reference evidence="1 2" key="1">
    <citation type="submission" date="2017-05" db="EMBL/GenBank/DDBJ databases">
        <title>Isolation of Rhodococcus sp. S2-17 biodegrading of BP-3.</title>
        <authorList>
            <person name="Lee Y."/>
            <person name="Kim K.H."/>
            <person name="Chun B.H."/>
            <person name="Jung H.S."/>
            <person name="Jeon C.O."/>
        </authorList>
    </citation>
    <scope>NUCLEOTIDE SEQUENCE [LARGE SCALE GENOMIC DNA]</scope>
    <source>
        <strain evidence="1 2">S2-17</strain>
        <plasmid evidence="2">prb98</plasmid>
    </source>
</reference>
<dbReference type="KEGG" id="roz:CBI38_33110"/>
<organism evidence="1 2">
    <name type="scientific">Rhodococcus oxybenzonivorans</name>
    <dbReference type="NCBI Taxonomy" id="1990687"/>
    <lineage>
        <taxon>Bacteria</taxon>
        <taxon>Bacillati</taxon>
        <taxon>Actinomycetota</taxon>
        <taxon>Actinomycetes</taxon>
        <taxon>Mycobacteriales</taxon>
        <taxon>Nocardiaceae</taxon>
        <taxon>Rhodococcus</taxon>
    </lineage>
</organism>
<dbReference type="EMBL" id="CP021355">
    <property type="protein sequence ID" value="AWK76297.1"/>
    <property type="molecule type" value="Genomic_DNA"/>
</dbReference>
<name>A0A2S2C5X3_9NOCA</name>
<sequence>MCGAAGKFRHKRWSIDGTYEAMFHAVHAVRDENDDTLAALVSIDSTSVRAHQHAAGAPAARSTGG</sequence>
<accession>A0A2S2C5X3</accession>
<evidence type="ECO:0000313" key="2">
    <source>
        <dbReference type="Proteomes" id="UP000245711"/>
    </source>
</evidence>
<gene>
    <name evidence="1" type="ORF">CBI38_33110</name>
</gene>
<keyword evidence="2" id="KW-1185">Reference proteome</keyword>
<dbReference type="Proteomes" id="UP000245711">
    <property type="component" value="Plasmid pRB98"/>
</dbReference>
<evidence type="ECO:0000313" key="1">
    <source>
        <dbReference type="EMBL" id="AWK76297.1"/>
    </source>
</evidence>
<proteinExistence type="predicted"/>
<protein>
    <recommendedName>
        <fullName evidence="3">Transposase</fullName>
    </recommendedName>
</protein>
<keyword evidence="1" id="KW-0614">Plasmid</keyword>
<geneLocation type="plasmid" evidence="2">
    <name>prb98</name>
</geneLocation>
<dbReference type="AlphaFoldDB" id="A0A2S2C5X3"/>
<evidence type="ECO:0008006" key="3">
    <source>
        <dbReference type="Google" id="ProtNLM"/>
    </source>
</evidence>